<dbReference type="InterPro" id="IPR036291">
    <property type="entry name" value="NAD(P)-bd_dom_sf"/>
</dbReference>
<evidence type="ECO:0000256" key="2">
    <source>
        <dbReference type="ARBA" id="ARBA00022857"/>
    </source>
</evidence>
<dbReference type="Pfam" id="PF05368">
    <property type="entry name" value="NmrA"/>
    <property type="match status" value="1"/>
</dbReference>
<dbReference type="InterPro" id="IPR051164">
    <property type="entry name" value="NmrA-like_oxidored"/>
</dbReference>
<dbReference type="AlphaFoldDB" id="A0A9P8C0W9"/>
<organism evidence="4 5">
    <name type="scientific">Amylocarpus encephaloides</name>
    <dbReference type="NCBI Taxonomy" id="45428"/>
    <lineage>
        <taxon>Eukaryota</taxon>
        <taxon>Fungi</taxon>
        <taxon>Dikarya</taxon>
        <taxon>Ascomycota</taxon>
        <taxon>Pezizomycotina</taxon>
        <taxon>Leotiomycetes</taxon>
        <taxon>Helotiales</taxon>
        <taxon>Helotiales incertae sedis</taxon>
        <taxon>Amylocarpus</taxon>
    </lineage>
</organism>
<dbReference type="InterPro" id="IPR008030">
    <property type="entry name" value="NmrA-like"/>
</dbReference>
<dbReference type="Gene3D" id="3.40.50.720">
    <property type="entry name" value="NAD(P)-binding Rossmann-like Domain"/>
    <property type="match status" value="1"/>
</dbReference>
<dbReference type="PANTHER" id="PTHR42748">
    <property type="entry name" value="NITROGEN METABOLITE REPRESSION PROTEIN NMRA FAMILY MEMBER"/>
    <property type="match status" value="1"/>
</dbReference>
<evidence type="ECO:0000256" key="1">
    <source>
        <dbReference type="ARBA" id="ARBA00006328"/>
    </source>
</evidence>
<protein>
    <submittedName>
        <fullName evidence="4">NmrA-like family domain-containing protein 1</fullName>
    </submittedName>
</protein>
<dbReference type="Gene3D" id="3.90.25.10">
    <property type="entry name" value="UDP-galactose 4-epimerase, domain 1"/>
    <property type="match status" value="1"/>
</dbReference>
<dbReference type="SUPFAM" id="SSF51735">
    <property type="entry name" value="NAD(P)-binding Rossmann-fold domains"/>
    <property type="match status" value="1"/>
</dbReference>
<dbReference type="Proteomes" id="UP000824998">
    <property type="component" value="Unassembled WGS sequence"/>
</dbReference>
<dbReference type="EMBL" id="MU251916">
    <property type="protein sequence ID" value="KAG9228541.1"/>
    <property type="molecule type" value="Genomic_DNA"/>
</dbReference>
<gene>
    <name evidence="4" type="ORF">BJ875DRAFT_236232</name>
</gene>
<keyword evidence="5" id="KW-1185">Reference proteome</keyword>
<accession>A0A9P8C0W9</accession>
<comment type="similarity">
    <text evidence="1">Belongs to the NmrA-type oxidoreductase family.</text>
</comment>
<sequence>MASTQKKLLITGATGKQGGAAIEALQASNGTPFQILAMTRNDNSPTAKSLASKPNVTVVVGDSSKPEKIFEEHKPIYGVFAVTAIPSGNKDASEEAQGYALVDASIKYGVEHFVFTSVDRGGEKSENNPTTIPHFLAKHNIEEYMKAQITANGSKMQTTILRPVAFMENLTADFMGKGFASMWARVGHKPLQLIATSDISLFAARAFQNPAAYQGRAISLAGDELNFDQGKKVFKETIGYNMPETFWFVGAGIRYMSAEMGTMFKWFADDGYGADINALRKEEPKLQDFSTWLKHTSGFRNK</sequence>
<name>A0A9P8C0W9_9HELO</name>
<keyword evidence="2" id="KW-0521">NADP</keyword>
<dbReference type="GO" id="GO:0005634">
    <property type="term" value="C:nucleus"/>
    <property type="evidence" value="ECO:0007669"/>
    <property type="project" value="TreeGrafter"/>
</dbReference>
<feature type="domain" description="NmrA-like" evidence="3">
    <location>
        <begin position="5"/>
        <end position="282"/>
    </location>
</feature>
<dbReference type="PANTHER" id="PTHR42748:SF7">
    <property type="entry name" value="NMRA LIKE REDOX SENSOR 1-RELATED"/>
    <property type="match status" value="1"/>
</dbReference>
<evidence type="ECO:0000313" key="5">
    <source>
        <dbReference type="Proteomes" id="UP000824998"/>
    </source>
</evidence>
<dbReference type="OrthoDB" id="9997102at2759"/>
<evidence type="ECO:0000313" key="4">
    <source>
        <dbReference type="EMBL" id="KAG9228541.1"/>
    </source>
</evidence>
<proteinExistence type="inferred from homology"/>
<reference evidence="4" key="1">
    <citation type="journal article" date="2021" name="IMA Fungus">
        <title>Genomic characterization of three marine fungi, including Emericellopsis atlantica sp. nov. with signatures of a generalist lifestyle and marine biomass degradation.</title>
        <authorList>
            <person name="Hagestad O.C."/>
            <person name="Hou L."/>
            <person name="Andersen J.H."/>
            <person name="Hansen E.H."/>
            <person name="Altermark B."/>
            <person name="Li C."/>
            <person name="Kuhnert E."/>
            <person name="Cox R.J."/>
            <person name="Crous P.W."/>
            <person name="Spatafora J.W."/>
            <person name="Lail K."/>
            <person name="Amirebrahimi M."/>
            <person name="Lipzen A."/>
            <person name="Pangilinan J."/>
            <person name="Andreopoulos W."/>
            <person name="Hayes R.D."/>
            <person name="Ng V."/>
            <person name="Grigoriev I.V."/>
            <person name="Jackson S.A."/>
            <person name="Sutton T.D.S."/>
            <person name="Dobson A.D.W."/>
            <person name="Rama T."/>
        </authorList>
    </citation>
    <scope>NUCLEOTIDE SEQUENCE</scope>
    <source>
        <strain evidence="4">TRa018bII</strain>
    </source>
</reference>
<comment type="caution">
    <text evidence="4">The sequence shown here is derived from an EMBL/GenBank/DDBJ whole genome shotgun (WGS) entry which is preliminary data.</text>
</comment>
<evidence type="ECO:0000259" key="3">
    <source>
        <dbReference type="Pfam" id="PF05368"/>
    </source>
</evidence>